<dbReference type="EMBL" id="JANCPR020000026">
    <property type="protein sequence ID" value="MDJ1135155.1"/>
    <property type="molecule type" value="Genomic_DNA"/>
</dbReference>
<feature type="domain" description="HTH lysR-type" evidence="5">
    <location>
        <begin position="6"/>
        <end position="63"/>
    </location>
</feature>
<dbReference type="PRINTS" id="PR00039">
    <property type="entry name" value="HTHLYSR"/>
</dbReference>
<evidence type="ECO:0000313" key="7">
    <source>
        <dbReference type="Proteomes" id="UP001214441"/>
    </source>
</evidence>
<dbReference type="Proteomes" id="UP001214441">
    <property type="component" value="Unassembled WGS sequence"/>
</dbReference>
<dbReference type="Pfam" id="PF03466">
    <property type="entry name" value="LysR_substrate"/>
    <property type="match status" value="1"/>
</dbReference>
<evidence type="ECO:0000313" key="6">
    <source>
        <dbReference type="EMBL" id="MDJ1135155.1"/>
    </source>
</evidence>
<comment type="similarity">
    <text evidence="1">Belongs to the LysR transcriptional regulatory family.</text>
</comment>
<name>A0ABT7A1D7_9ACTN</name>
<dbReference type="RefSeq" id="WP_280842758.1">
    <property type="nucleotide sequence ID" value="NZ_JANCPR020000026.1"/>
</dbReference>
<comment type="caution">
    <text evidence="6">The sequence shown here is derived from an EMBL/GenBank/DDBJ whole genome shotgun (WGS) entry which is preliminary data.</text>
</comment>
<organism evidence="6 7">
    <name type="scientific">Streptomyces iconiensis</name>
    <dbReference type="NCBI Taxonomy" id="1384038"/>
    <lineage>
        <taxon>Bacteria</taxon>
        <taxon>Bacillati</taxon>
        <taxon>Actinomycetota</taxon>
        <taxon>Actinomycetes</taxon>
        <taxon>Kitasatosporales</taxon>
        <taxon>Streptomycetaceae</taxon>
        <taxon>Streptomyces</taxon>
    </lineage>
</organism>
<dbReference type="InterPro" id="IPR050389">
    <property type="entry name" value="LysR-type_TF"/>
</dbReference>
<dbReference type="InterPro" id="IPR036388">
    <property type="entry name" value="WH-like_DNA-bd_sf"/>
</dbReference>
<keyword evidence="3" id="KW-0238">DNA-binding</keyword>
<dbReference type="CDD" id="cd08417">
    <property type="entry name" value="PBP2_Nitroaromatics_like"/>
    <property type="match status" value="1"/>
</dbReference>
<dbReference type="SUPFAM" id="SSF53850">
    <property type="entry name" value="Periplasmic binding protein-like II"/>
    <property type="match status" value="1"/>
</dbReference>
<protein>
    <submittedName>
        <fullName evidence="6">LysR family transcriptional regulator</fullName>
    </submittedName>
</protein>
<dbReference type="InterPro" id="IPR037402">
    <property type="entry name" value="YidZ_PBP2"/>
</dbReference>
<sequence>MHIESVDLNLLKALDVLLEERHVSRAAARFHLSQPAMSRTLGRLRDVFGDELLVRTATGYVLTPRARHIRAELSEILPRLRSLVTEENFDPSTAVGKIRVAASDYFLAVMGNQVLPDFFGQASGISLVVETVSPTTFDDLERGHLDLAFVPTPTPPHLCRHVLFTEDHVCVMAEDHPLTRDRLTPADLAEYPHVGVAALKSDRMLVEAQLEQLGIRPHPGLSVPYFTAAVAAVRGTQLIAVLPRRLVARLREPGLRVAEAPAQFSPFDYAMLWHPRLTRDPALQWLRSLLIRAGAALTPRTGPDEAALSPAPGAVPAS</sequence>
<dbReference type="PANTHER" id="PTHR30118:SF15">
    <property type="entry name" value="TRANSCRIPTIONAL REGULATORY PROTEIN"/>
    <property type="match status" value="1"/>
</dbReference>
<keyword evidence="7" id="KW-1185">Reference proteome</keyword>
<gene>
    <name evidence="6" type="ORF">NMN56_024980</name>
</gene>
<evidence type="ECO:0000256" key="3">
    <source>
        <dbReference type="ARBA" id="ARBA00023125"/>
    </source>
</evidence>
<dbReference type="Gene3D" id="1.10.10.10">
    <property type="entry name" value="Winged helix-like DNA-binding domain superfamily/Winged helix DNA-binding domain"/>
    <property type="match status" value="1"/>
</dbReference>
<evidence type="ECO:0000256" key="4">
    <source>
        <dbReference type="ARBA" id="ARBA00023163"/>
    </source>
</evidence>
<dbReference type="PROSITE" id="PS50931">
    <property type="entry name" value="HTH_LYSR"/>
    <property type="match status" value="1"/>
</dbReference>
<dbReference type="PANTHER" id="PTHR30118">
    <property type="entry name" value="HTH-TYPE TRANSCRIPTIONAL REGULATOR LEUO-RELATED"/>
    <property type="match status" value="1"/>
</dbReference>
<dbReference type="Pfam" id="PF00126">
    <property type="entry name" value="HTH_1"/>
    <property type="match status" value="1"/>
</dbReference>
<dbReference type="InterPro" id="IPR036390">
    <property type="entry name" value="WH_DNA-bd_sf"/>
</dbReference>
<evidence type="ECO:0000259" key="5">
    <source>
        <dbReference type="PROSITE" id="PS50931"/>
    </source>
</evidence>
<dbReference type="SUPFAM" id="SSF46785">
    <property type="entry name" value="Winged helix' DNA-binding domain"/>
    <property type="match status" value="1"/>
</dbReference>
<accession>A0ABT7A1D7</accession>
<dbReference type="InterPro" id="IPR005119">
    <property type="entry name" value="LysR_subst-bd"/>
</dbReference>
<evidence type="ECO:0000256" key="1">
    <source>
        <dbReference type="ARBA" id="ARBA00009437"/>
    </source>
</evidence>
<keyword evidence="4" id="KW-0804">Transcription</keyword>
<proteinExistence type="inferred from homology"/>
<keyword evidence="2" id="KW-0805">Transcription regulation</keyword>
<dbReference type="Gene3D" id="3.40.190.10">
    <property type="entry name" value="Periplasmic binding protein-like II"/>
    <property type="match status" value="2"/>
</dbReference>
<evidence type="ECO:0000256" key="2">
    <source>
        <dbReference type="ARBA" id="ARBA00023015"/>
    </source>
</evidence>
<dbReference type="InterPro" id="IPR000847">
    <property type="entry name" value="LysR_HTH_N"/>
</dbReference>
<reference evidence="6 7" key="1">
    <citation type="submission" date="2023-05" db="EMBL/GenBank/DDBJ databases">
        <title>Streptantibioticus silvisoli sp. nov., acidotolerant actinomycetes 1 from pine litter.</title>
        <authorList>
            <person name="Swiecimska M."/>
            <person name="Golinska P."/>
            <person name="Sangal V."/>
            <person name="Wachnowicz B."/>
            <person name="Goodfellow M."/>
        </authorList>
    </citation>
    <scope>NUCLEOTIDE SEQUENCE [LARGE SCALE GENOMIC DNA]</scope>
    <source>
        <strain evidence="6 7">DSM 42109</strain>
    </source>
</reference>